<dbReference type="AlphaFoldDB" id="A0AAV5QPH7"/>
<keyword evidence="2" id="KW-0378">Hydrolase</keyword>
<evidence type="ECO:0000256" key="3">
    <source>
        <dbReference type="SAM" id="MobiDB-lite"/>
    </source>
</evidence>
<comment type="caution">
    <text evidence="5">The sequence shown here is derived from an EMBL/GenBank/DDBJ whole genome shotgun (WGS) entry which is preliminary data.</text>
</comment>
<evidence type="ECO:0000259" key="4">
    <source>
        <dbReference type="Pfam" id="PF03372"/>
    </source>
</evidence>
<name>A0AAV5QPH7_9ASCO</name>
<feature type="region of interest" description="Disordered" evidence="3">
    <location>
        <begin position="1"/>
        <end position="25"/>
    </location>
</feature>
<evidence type="ECO:0000256" key="2">
    <source>
        <dbReference type="ARBA" id="ARBA00022801"/>
    </source>
</evidence>
<dbReference type="InterPro" id="IPR005135">
    <property type="entry name" value="Endo/exonuclease/phosphatase"/>
</dbReference>
<dbReference type="SUPFAM" id="SSF56219">
    <property type="entry name" value="DNase I-like"/>
    <property type="match status" value="1"/>
</dbReference>
<protein>
    <submittedName>
        <fullName evidence="5">RNA exonuclease</fullName>
    </submittedName>
</protein>
<evidence type="ECO:0000256" key="1">
    <source>
        <dbReference type="ARBA" id="ARBA00010774"/>
    </source>
</evidence>
<dbReference type="Gene3D" id="3.60.10.10">
    <property type="entry name" value="Endonuclease/exonuclease/phosphatase"/>
    <property type="match status" value="1"/>
</dbReference>
<evidence type="ECO:0000313" key="5">
    <source>
        <dbReference type="EMBL" id="GMM36574.1"/>
    </source>
</evidence>
<feature type="domain" description="Endonuclease/exonuclease/phosphatase" evidence="4">
    <location>
        <begin position="87"/>
        <end position="460"/>
    </location>
</feature>
<dbReference type="Proteomes" id="UP001360560">
    <property type="component" value="Unassembled WGS sequence"/>
</dbReference>
<dbReference type="EMBL" id="BTFZ01000011">
    <property type="protein sequence ID" value="GMM36574.1"/>
    <property type="molecule type" value="Genomic_DNA"/>
</dbReference>
<dbReference type="Pfam" id="PF03372">
    <property type="entry name" value="Exo_endo_phos"/>
    <property type="match status" value="1"/>
</dbReference>
<proteinExistence type="inferred from homology"/>
<dbReference type="GO" id="GO:0006139">
    <property type="term" value="P:nucleobase-containing compound metabolic process"/>
    <property type="evidence" value="ECO:0007669"/>
    <property type="project" value="UniProtKB-ARBA"/>
</dbReference>
<dbReference type="RefSeq" id="XP_064853570.1">
    <property type="nucleotide sequence ID" value="XM_064997498.1"/>
</dbReference>
<dbReference type="PANTHER" id="PTHR12121">
    <property type="entry name" value="CARBON CATABOLITE REPRESSOR PROTEIN 4"/>
    <property type="match status" value="1"/>
</dbReference>
<dbReference type="InterPro" id="IPR050410">
    <property type="entry name" value="CCR4/nocturin_mRNA_transcr"/>
</dbReference>
<evidence type="ECO:0000313" key="6">
    <source>
        <dbReference type="Proteomes" id="UP001360560"/>
    </source>
</evidence>
<keyword evidence="5" id="KW-0540">Nuclease</keyword>
<dbReference type="GO" id="GO:0000175">
    <property type="term" value="F:3'-5'-RNA exonuclease activity"/>
    <property type="evidence" value="ECO:0007669"/>
    <property type="project" value="TreeGrafter"/>
</dbReference>
<sequence>MSIAPINPDKAAKKEKKKKKNGGVKITPEYIEEQRRLAQIRKQQKALEKQQNGQEQPIEEAKNAQFIKRPILWLDDSPSENVTLKIMTYNLLAQSLIRRSLFPTSGEALKWNNRSAVLLQEIQFYNPDIMCLQEVDAIQFQSFWKLEFEKMGYHHEYYRYGKKNHGVAIIYSKKYFQKSSTIKYINYDDVESYPVQARTKTTNVGLVMKLDFNEGVKCGRQGMVIGTHHLFWHPHGTFERTRQTYATLKMFLEFLNDQNLKAEDYYHFFCGDFNAEPYHSPYLSMTRKPVYYDDVAKSVIEESVTQIFSDGPDKAPEEPVDDPDKPKYTAAAIGAPKGVPTTSSGTVNAELIKNLIKIHNELPMRAISLYSVGYQAVHPENSTYRNEPDFSNWAHTWRGLLDYIFVISPWDITSTKHDVDTVQELQVNEGIKLKGLLRMPPRSEMPDEGLPRTGDYGSDHLCMVGVVELV</sequence>
<feature type="compositionally biased region" description="Basic residues" evidence="3">
    <location>
        <begin position="13"/>
        <end position="22"/>
    </location>
</feature>
<keyword evidence="5" id="KW-0269">Exonuclease</keyword>
<accession>A0AAV5QPH7</accession>
<dbReference type="InterPro" id="IPR036691">
    <property type="entry name" value="Endo/exonu/phosph_ase_sf"/>
</dbReference>
<keyword evidence="6" id="KW-1185">Reference proteome</keyword>
<dbReference type="PANTHER" id="PTHR12121:SF45">
    <property type="entry name" value="NOCTURNIN"/>
    <property type="match status" value="1"/>
</dbReference>
<dbReference type="GeneID" id="90074549"/>
<organism evidence="5 6">
    <name type="scientific">Saccharomycopsis crataegensis</name>
    <dbReference type="NCBI Taxonomy" id="43959"/>
    <lineage>
        <taxon>Eukaryota</taxon>
        <taxon>Fungi</taxon>
        <taxon>Dikarya</taxon>
        <taxon>Ascomycota</taxon>
        <taxon>Saccharomycotina</taxon>
        <taxon>Saccharomycetes</taxon>
        <taxon>Saccharomycopsidaceae</taxon>
        <taxon>Saccharomycopsis</taxon>
    </lineage>
</organism>
<reference evidence="5 6" key="1">
    <citation type="journal article" date="2023" name="Elife">
        <title>Identification of key yeast species and microbe-microbe interactions impacting larval growth of Drosophila in the wild.</title>
        <authorList>
            <person name="Mure A."/>
            <person name="Sugiura Y."/>
            <person name="Maeda R."/>
            <person name="Honda K."/>
            <person name="Sakurai N."/>
            <person name="Takahashi Y."/>
            <person name="Watada M."/>
            <person name="Katoh T."/>
            <person name="Gotoh A."/>
            <person name="Gotoh Y."/>
            <person name="Taniguchi I."/>
            <person name="Nakamura K."/>
            <person name="Hayashi T."/>
            <person name="Katayama T."/>
            <person name="Uemura T."/>
            <person name="Hattori Y."/>
        </authorList>
    </citation>
    <scope>NUCLEOTIDE SEQUENCE [LARGE SCALE GENOMIC DNA]</scope>
    <source>
        <strain evidence="5 6">SC-9</strain>
    </source>
</reference>
<gene>
    <name evidence="5" type="ORF">DASC09_038990</name>
</gene>
<comment type="similarity">
    <text evidence="1">Belongs to the CCR4/nocturin family.</text>
</comment>